<keyword evidence="2" id="KW-1185">Reference proteome</keyword>
<name>A0ABD3G8J5_9STRA</name>
<organism evidence="1 2">
    <name type="scientific">Phytophthora oleae</name>
    <dbReference type="NCBI Taxonomy" id="2107226"/>
    <lineage>
        <taxon>Eukaryota</taxon>
        <taxon>Sar</taxon>
        <taxon>Stramenopiles</taxon>
        <taxon>Oomycota</taxon>
        <taxon>Peronosporomycetes</taxon>
        <taxon>Peronosporales</taxon>
        <taxon>Peronosporaceae</taxon>
        <taxon>Phytophthora</taxon>
    </lineage>
</organism>
<evidence type="ECO:0000313" key="1">
    <source>
        <dbReference type="EMBL" id="KAL3674952.1"/>
    </source>
</evidence>
<sequence>MKQTLYQLYYYKKYGRLSTTQKVDVPPCVQKEITQLETVARRVCIGASPDAAAHTASSAKRTVKDVEVSASR</sequence>
<dbReference type="Proteomes" id="UP001632037">
    <property type="component" value="Unassembled WGS sequence"/>
</dbReference>
<protein>
    <submittedName>
        <fullName evidence="1">Uncharacterized protein</fullName>
    </submittedName>
</protein>
<accession>A0ABD3G8J5</accession>
<dbReference type="EMBL" id="JBIMZQ010000001">
    <property type="protein sequence ID" value="KAL3674952.1"/>
    <property type="molecule type" value="Genomic_DNA"/>
</dbReference>
<proteinExistence type="predicted"/>
<gene>
    <name evidence="1" type="ORF">V7S43_000876</name>
</gene>
<evidence type="ECO:0000313" key="2">
    <source>
        <dbReference type="Proteomes" id="UP001632037"/>
    </source>
</evidence>
<reference evidence="1 2" key="1">
    <citation type="submission" date="2024-09" db="EMBL/GenBank/DDBJ databases">
        <title>Genome sequencing and assembly of Phytophthora oleae, isolate VK10A, causative agent of rot of olive drupes.</title>
        <authorList>
            <person name="Conti Taguali S."/>
            <person name="Riolo M."/>
            <person name="La Spada F."/>
            <person name="Cacciola S.O."/>
            <person name="Dionisio G."/>
        </authorList>
    </citation>
    <scope>NUCLEOTIDE SEQUENCE [LARGE SCALE GENOMIC DNA]</scope>
    <source>
        <strain evidence="1 2">VK10A</strain>
    </source>
</reference>
<dbReference type="AlphaFoldDB" id="A0ABD3G8J5"/>
<comment type="caution">
    <text evidence="1">The sequence shown here is derived from an EMBL/GenBank/DDBJ whole genome shotgun (WGS) entry which is preliminary data.</text>
</comment>